<dbReference type="VEuPathDB" id="AmoebaDB:ENU1_019790"/>
<evidence type="ECO:0000313" key="2">
    <source>
        <dbReference type="EMBL" id="EKE42482.1"/>
    </source>
</evidence>
<dbReference type="OMA" id="CFANMEN"/>
<dbReference type="OrthoDB" id="29494at2759"/>
<evidence type="ECO:0000313" key="3">
    <source>
        <dbReference type="Proteomes" id="UP000006769"/>
    </source>
</evidence>
<keyword evidence="1" id="KW-1133">Transmembrane helix</keyword>
<keyword evidence="1" id="KW-0812">Transmembrane</keyword>
<name>K2H7C7_ENTNP</name>
<gene>
    <name evidence="2" type="ORF">ENU1_019790</name>
</gene>
<evidence type="ECO:0000256" key="1">
    <source>
        <dbReference type="SAM" id="Phobius"/>
    </source>
</evidence>
<proteinExistence type="predicted"/>
<feature type="transmembrane region" description="Helical" evidence="1">
    <location>
        <begin position="39"/>
        <end position="60"/>
    </location>
</feature>
<sequence>MKNNLLRESIGLISGINTLFILGAIILEMNKGIIETPKYYSSMISLFFWAIVTILCFYDVQESFLPSKISFFLNQPYHFSYISTLISILSFVIFFVSVISSFCTTNELTDNLRIRTEEQNYCCVFVNDKPFSDCGCYKYEGKMERTIGFLNRIKYGKNQIVHCSKCRLTSYKFVFLISQSVNVIGSILILLLSYLHYSIEKEWFALSEDEKIQLDEAKFVDDKISFIKQLLIGSKQKNE</sequence>
<dbReference type="RefSeq" id="XP_008855181.1">
    <property type="nucleotide sequence ID" value="XM_008856959.1"/>
</dbReference>
<feature type="transmembrane region" description="Helical" evidence="1">
    <location>
        <begin position="80"/>
        <end position="103"/>
    </location>
</feature>
<keyword evidence="1" id="KW-0472">Membrane</keyword>
<feature type="transmembrane region" description="Helical" evidence="1">
    <location>
        <begin position="6"/>
        <end position="27"/>
    </location>
</feature>
<dbReference type="GeneID" id="20071355"/>
<reference evidence="2 3" key="1">
    <citation type="submission" date="2011-11" db="EMBL/GenBank/DDBJ databases">
        <authorList>
            <person name="Hannick L."/>
            <person name="Karamycheva S."/>
            <person name="Lorenzi H."/>
            <person name="Caler E."/>
        </authorList>
    </citation>
    <scope>NUCLEOTIDE SEQUENCE [LARGE SCALE GENOMIC DNA]</scope>
    <source>
        <strain evidence="2 3">P19</strain>
    </source>
</reference>
<dbReference type="AlphaFoldDB" id="K2H7C7"/>
<organism evidence="2 3">
    <name type="scientific">Entamoeba nuttalli (strain P19)</name>
    <name type="common">Amoeba</name>
    <dbReference type="NCBI Taxonomy" id="1076696"/>
    <lineage>
        <taxon>Eukaryota</taxon>
        <taxon>Amoebozoa</taxon>
        <taxon>Evosea</taxon>
        <taxon>Archamoebae</taxon>
        <taxon>Mastigamoebida</taxon>
        <taxon>Entamoebidae</taxon>
        <taxon>Entamoeba</taxon>
    </lineage>
</organism>
<feature type="transmembrane region" description="Helical" evidence="1">
    <location>
        <begin position="173"/>
        <end position="197"/>
    </location>
</feature>
<dbReference type="EMBL" id="JH925430">
    <property type="protein sequence ID" value="EKE42482.1"/>
    <property type="molecule type" value="Genomic_DNA"/>
</dbReference>
<dbReference type="Proteomes" id="UP000006769">
    <property type="component" value="Unassembled WGS sequence"/>
</dbReference>
<accession>K2H7C7</accession>
<protein>
    <submittedName>
        <fullName evidence="2">Uncharacterized protein</fullName>
    </submittedName>
</protein>